<evidence type="ECO:0000256" key="1">
    <source>
        <dbReference type="SAM" id="MobiDB-lite"/>
    </source>
</evidence>
<comment type="caution">
    <text evidence="2">The sequence shown here is derived from an EMBL/GenBank/DDBJ whole genome shotgun (WGS) entry which is preliminary data.</text>
</comment>
<name>A0A0F8ZUZ4_9ZZZZ</name>
<protein>
    <submittedName>
        <fullName evidence="2">Uncharacterized protein</fullName>
    </submittedName>
</protein>
<evidence type="ECO:0000313" key="2">
    <source>
        <dbReference type="EMBL" id="KKK70189.1"/>
    </source>
</evidence>
<dbReference type="Pfam" id="PF04860">
    <property type="entry name" value="Phage_portal"/>
    <property type="match status" value="1"/>
</dbReference>
<feature type="compositionally biased region" description="Acidic residues" evidence="1">
    <location>
        <begin position="87"/>
        <end position="106"/>
    </location>
</feature>
<feature type="compositionally biased region" description="Basic and acidic residues" evidence="1">
    <location>
        <begin position="60"/>
        <end position="69"/>
    </location>
</feature>
<proteinExistence type="predicted"/>
<dbReference type="AlphaFoldDB" id="A0A0F8ZUZ4"/>
<dbReference type="InterPro" id="IPR006944">
    <property type="entry name" value="Phage/GTA_portal"/>
</dbReference>
<reference evidence="2" key="1">
    <citation type="journal article" date="2015" name="Nature">
        <title>Complex archaea that bridge the gap between prokaryotes and eukaryotes.</title>
        <authorList>
            <person name="Spang A."/>
            <person name="Saw J.H."/>
            <person name="Jorgensen S.L."/>
            <person name="Zaremba-Niedzwiedzka K."/>
            <person name="Martijn J."/>
            <person name="Lind A.E."/>
            <person name="van Eijk R."/>
            <person name="Schleper C."/>
            <person name="Guy L."/>
            <person name="Ettema T.J."/>
        </authorList>
    </citation>
    <scope>NUCLEOTIDE SEQUENCE</scope>
</reference>
<organism evidence="2">
    <name type="scientific">marine sediment metagenome</name>
    <dbReference type="NCBI Taxonomy" id="412755"/>
    <lineage>
        <taxon>unclassified sequences</taxon>
        <taxon>metagenomes</taxon>
        <taxon>ecological metagenomes</taxon>
    </lineage>
</organism>
<sequence>MARPLGAGAKQQLFTADEIMEGYYTRHNVNALLRADATARAKFYNSALDKAKGWLARNEVRALEDRNPDDVQNETAPPPGMPSPFSEPDDEDELPPDDDDDEDAVA</sequence>
<accession>A0A0F8ZUZ4</accession>
<dbReference type="EMBL" id="LAZR01058300">
    <property type="protein sequence ID" value="KKK70189.1"/>
    <property type="molecule type" value="Genomic_DNA"/>
</dbReference>
<gene>
    <name evidence="2" type="ORF">LCGC14_2926490</name>
</gene>
<feature type="region of interest" description="Disordered" evidence="1">
    <location>
        <begin position="60"/>
        <end position="106"/>
    </location>
</feature>